<dbReference type="Gene3D" id="3.40.395.10">
    <property type="entry name" value="Adenoviral Proteinase, Chain A"/>
    <property type="match status" value="1"/>
</dbReference>
<dbReference type="AlphaFoldDB" id="A0A4Y2RTZ3"/>
<dbReference type="EMBL" id="BGPR01018505">
    <property type="protein sequence ID" value="GBN79344.1"/>
    <property type="molecule type" value="Genomic_DNA"/>
</dbReference>
<evidence type="ECO:0000313" key="1">
    <source>
        <dbReference type="EMBL" id="GBN79344.1"/>
    </source>
</evidence>
<organism evidence="1 2">
    <name type="scientific">Araneus ventricosus</name>
    <name type="common">Orbweaver spider</name>
    <name type="synonym">Epeira ventricosa</name>
    <dbReference type="NCBI Taxonomy" id="182803"/>
    <lineage>
        <taxon>Eukaryota</taxon>
        <taxon>Metazoa</taxon>
        <taxon>Ecdysozoa</taxon>
        <taxon>Arthropoda</taxon>
        <taxon>Chelicerata</taxon>
        <taxon>Arachnida</taxon>
        <taxon>Araneae</taxon>
        <taxon>Araneomorphae</taxon>
        <taxon>Entelegynae</taxon>
        <taxon>Araneoidea</taxon>
        <taxon>Araneidae</taxon>
        <taxon>Araneus</taxon>
    </lineage>
</organism>
<dbReference type="Proteomes" id="UP000499080">
    <property type="component" value="Unassembled WGS sequence"/>
</dbReference>
<evidence type="ECO:0000313" key="2">
    <source>
        <dbReference type="Proteomes" id="UP000499080"/>
    </source>
</evidence>
<comment type="caution">
    <text evidence="1">The sequence shown here is derived from an EMBL/GenBank/DDBJ whole genome shotgun (WGS) entry which is preliminary data.</text>
</comment>
<reference evidence="1 2" key="1">
    <citation type="journal article" date="2019" name="Sci. Rep.">
        <title>Orb-weaving spider Araneus ventricosus genome elucidates the spidroin gene catalogue.</title>
        <authorList>
            <person name="Kono N."/>
            <person name="Nakamura H."/>
            <person name="Ohtoshi R."/>
            <person name="Moran D.A.P."/>
            <person name="Shinohara A."/>
            <person name="Yoshida Y."/>
            <person name="Fujiwara M."/>
            <person name="Mori M."/>
            <person name="Tomita M."/>
            <person name="Arakawa K."/>
        </authorList>
    </citation>
    <scope>NUCLEOTIDE SEQUENCE [LARGE SCALE GENOMIC DNA]</scope>
</reference>
<dbReference type="SUPFAM" id="SSF54001">
    <property type="entry name" value="Cysteine proteinases"/>
    <property type="match status" value="1"/>
</dbReference>
<protein>
    <recommendedName>
        <fullName evidence="3">Ubiquitin-like protease family profile domain-containing protein</fullName>
    </recommendedName>
</protein>
<dbReference type="OrthoDB" id="6429004at2759"/>
<accession>A0A4Y2RTZ3</accession>
<proteinExistence type="predicted"/>
<name>A0A4Y2RTZ3_ARAVE</name>
<sequence>MYEWEIRYLFEMWGNCNGVFQGVYPADGIPVLTALDVNADVYRRMFLDFPAYFDRTNIFGGDGKNLITIYPENDRLKFAFEAQGRRLAAIIVNTDVFGGGGKHWVAIFLENDRLEFFDSFGRSPEYCHNGSFHISNFFKKYPNRIHNSFKFQCDESLFCGYYCIYFIFQRFIGSDWNYTLGNLWKQENRDKFVKDFVENLKLQHLLVREFLKKATK</sequence>
<gene>
    <name evidence="1" type="ORF">AVEN_150949_1</name>
</gene>
<evidence type="ECO:0008006" key="3">
    <source>
        <dbReference type="Google" id="ProtNLM"/>
    </source>
</evidence>
<dbReference type="InterPro" id="IPR038765">
    <property type="entry name" value="Papain-like_cys_pep_sf"/>
</dbReference>
<keyword evidence="2" id="KW-1185">Reference proteome</keyword>